<evidence type="ECO:0000313" key="1">
    <source>
        <dbReference type="EMBL" id="CAH2098405.1"/>
    </source>
</evidence>
<accession>A0AAU9UNK9</accession>
<name>A0AAU9UNK9_EUPED</name>
<dbReference type="AlphaFoldDB" id="A0AAU9UNK9"/>
<dbReference type="EMBL" id="CAKOGL010000019">
    <property type="protein sequence ID" value="CAH2098405.1"/>
    <property type="molecule type" value="Genomic_DNA"/>
</dbReference>
<organism evidence="1 2">
    <name type="scientific">Euphydryas editha</name>
    <name type="common">Edith's checkerspot</name>
    <dbReference type="NCBI Taxonomy" id="104508"/>
    <lineage>
        <taxon>Eukaryota</taxon>
        <taxon>Metazoa</taxon>
        <taxon>Ecdysozoa</taxon>
        <taxon>Arthropoda</taxon>
        <taxon>Hexapoda</taxon>
        <taxon>Insecta</taxon>
        <taxon>Pterygota</taxon>
        <taxon>Neoptera</taxon>
        <taxon>Endopterygota</taxon>
        <taxon>Lepidoptera</taxon>
        <taxon>Glossata</taxon>
        <taxon>Ditrysia</taxon>
        <taxon>Papilionoidea</taxon>
        <taxon>Nymphalidae</taxon>
        <taxon>Nymphalinae</taxon>
        <taxon>Euphydryas</taxon>
    </lineage>
</organism>
<keyword evidence="2" id="KW-1185">Reference proteome</keyword>
<proteinExistence type="predicted"/>
<evidence type="ECO:0000313" key="2">
    <source>
        <dbReference type="Proteomes" id="UP001153954"/>
    </source>
</evidence>
<comment type="caution">
    <text evidence="1">The sequence shown here is derived from an EMBL/GenBank/DDBJ whole genome shotgun (WGS) entry which is preliminary data.</text>
</comment>
<reference evidence="1" key="1">
    <citation type="submission" date="2022-03" db="EMBL/GenBank/DDBJ databases">
        <authorList>
            <person name="Tunstrom K."/>
        </authorList>
    </citation>
    <scope>NUCLEOTIDE SEQUENCE</scope>
</reference>
<dbReference type="Proteomes" id="UP001153954">
    <property type="component" value="Unassembled WGS sequence"/>
</dbReference>
<protein>
    <submittedName>
        <fullName evidence="1">Uncharacterized protein</fullName>
    </submittedName>
</protein>
<gene>
    <name evidence="1" type="ORF">EEDITHA_LOCUS13519</name>
</gene>
<sequence length="89" mass="10202">MIVRVNKISNSTKSEKEIAPDEIPGDILKLLAEENIQIILRLFNGVYRTGMIPSDQLFSTFVPFLKFNIARKCGKYRTISLMSHVFIIE</sequence>